<name>A6HS63_RAT</name>
<sequence>MNKKSAHLGRGLSRGVVSGGGGVPMDLRRSLRLHLLLTNYSYKDTPPEEDHISQVSGVNIQTTVC</sequence>
<reference evidence="2 3" key="1">
    <citation type="submission" date="2005-09" db="EMBL/GenBank/DDBJ databases">
        <authorList>
            <person name="Mural R.J."/>
            <person name="Li P.W."/>
            <person name="Adams M.D."/>
            <person name="Amanatides P.G."/>
            <person name="Baden-Tillson H."/>
            <person name="Barnstead M."/>
            <person name="Chin S.H."/>
            <person name="Dew I."/>
            <person name="Evans C.A."/>
            <person name="Ferriera S."/>
            <person name="Flanigan M."/>
            <person name="Fosler C."/>
            <person name="Glodek A."/>
            <person name="Gu Z."/>
            <person name="Holt R.A."/>
            <person name="Jennings D."/>
            <person name="Kraft C.L."/>
            <person name="Lu F."/>
            <person name="Nguyen T."/>
            <person name="Nusskern D.R."/>
            <person name="Pfannkoch C.M."/>
            <person name="Sitter C."/>
            <person name="Sutton G.G."/>
            <person name="Venter J.C."/>
            <person name="Wang Z."/>
            <person name="Woodage T."/>
            <person name="Zheng X.H."/>
            <person name="Zhong F."/>
        </authorList>
    </citation>
    <scope>NUCLEOTIDE SEQUENCE [LARGE SCALE GENOMIC DNA]</scope>
    <source>
        <strain>BN</strain>
        <strain evidence="3">Sprague-Dawley</strain>
    </source>
</reference>
<gene>
    <name evidence="2" type="ORF">rCG_60114</name>
</gene>
<evidence type="ECO:0000256" key="1">
    <source>
        <dbReference type="SAM" id="MobiDB-lite"/>
    </source>
</evidence>
<dbReference type="Proteomes" id="UP000234681">
    <property type="component" value="Chromosome 7"/>
</dbReference>
<protein>
    <submittedName>
        <fullName evidence="2">RCG60114, isoform CRA_a</fullName>
    </submittedName>
</protein>
<dbReference type="AlphaFoldDB" id="A6HS63"/>
<dbReference type="EMBL" id="CH473950">
    <property type="protein sequence ID" value="EDM16008.1"/>
    <property type="molecule type" value="Genomic_DNA"/>
</dbReference>
<organism evidence="2 3">
    <name type="scientific">Rattus norvegicus</name>
    <name type="common">Rat</name>
    <dbReference type="NCBI Taxonomy" id="10116"/>
    <lineage>
        <taxon>Eukaryota</taxon>
        <taxon>Metazoa</taxon>
        <taxon>Chordata</taxon>
        <taxon>Craniata</taxon>
        <taxon>Vertebrata</taxon>
        <taxon>Euteleostomi</taxon>
        <taxon>Mammalia</taxon>
        <taxon>Eutheria</taxon>
        <taxon>Euarchontoglires</taxon>
        <taxon>Glires</taxon>
        <taxon>Rodentia</taxon>
        <taxon>Myomorpha</taxon>
        <taxon>Muroidea</taxon>
        <taxon>Muridae</taxon>
        <taxon>Murinae</taxon>
        <taxon>Rattus</taxon>
    </lineage>
</organism>
<proteinExistence type="predicted"/>
<evidence type="ECO:0000313" key="3">
    <source>
        <dbReference type="Proteomes" id="UP000234681"/>
    </source>
</evidence>
<evidence type="ECO:0000313" key="2">
    <source>
        <dbReference type="EMBL" id="EDM16008.1"/>
    </source>
</evidence>
<feature type="region of interest" description="Disordered" evidence="1">
    <location>
        <begin position="1"/>
        <end position="20"/>
    </location>
</feature>
<accession>A6HS63</accession>